<feature type="compositionally biased region" description="Basic and acidic residues" evidence="1">
    <location>
        <begin position="30"/>
        <end position="39"/>
    </location>
</feature>
<proteinExistence type="predicted"/>
<organism evidence="2 3">
    <name type="scientific">Conoideocrella luteorostrata</name>
    <dbReference type="NCBI Taxonomy" id="1105319"/>
    <lineage>
        <taxon>Eukaryota</taxon>
        <taxon>Fungi</taxon>
        <taxon>Dikarya</taxon>
        <taxon>Ascomycota</taxon>
        <taxon>Pezizomycotina</taxon>
        <taxon>Sordariomycetes</taxon>
        <taxon>Hypocreomycetidae</taxon>
        <taxon>Hypocreales</taxon>
        <taxon>Clavicipitaceae</taxon>
        <taxon>Conoideocrella</taxon>
    </lineage>
</organism>
<feature type="region of interest" description="Disordered" evidence="1">
    <location>
        <begin position="1"/>
        <end position="76"/>
    </location>
</feature>
<accession>A0AAJ0CFE8</accession>
<sequence length="76" mass="8123">MAESPPPERQSGKQLHDTPAEGFGTTKVGNKREEVESEVKGLGSNPEGPLDNELKNKFSKGEGNSIGAKKQEETQG</sequence>
<name>A0AAJ0CFE8_9HYPO</name>
<protein>
    <submittedName>
        <fullName evidence="2">Uncharacterized protein</fullName>
    </submittedName>
</protein>
<keyword evidence="3" id="KW-1185">Reference proteome</keyword>
<reference evidence="2" key="1">
    <citation type="submission" date="2023-06" db="EMBL/GenBank/DDBJ databases">
        <title>Conoideocrella luteorostrata (Hypocreales: Clavicipitaceae), a potential biocontrol fungus for elongate hemlock scale in United States Christmas tree production areas.</title>
        <authorList>
            <person name="Barrett H."/>
            <person name="Lovett B."/>
            <person name="Macias A.M."/>
            <person name="Stajich J.E."/>
            <person name="Kasson M.T."/>
        </authorList>
    </citation>
    <scope>NUCLEOTIDE SEQUENCE</scope>
    <source>
        <strain evidence="2">ARSEF 14590</strain>
    </source>
</reference>
<dbReference type="Proteomes" id="UP001251528">
    <property type="component" value="Unassembled WGS sequence"/>
</dbReference>
<evidence type="ECO:0000313" key="2">
    <source>
        <dbReference type="EMBL" id="KAK2590868.1"/>
    </source>
</evidence>
<gene>
    <name evidence="2" type="ORF">QQS21_011442</name>
</gene>
<dbReference type="EMBL" id="JASWJB010000388">
    <property type="protein sequence ID" value="KAK2590868.1"/>
    <property type="molecule type" value="Genomic_DNA"/>
</dbReference>
<evidence type="ECO:0000313" key="3">
    <source>
        <dbReference type="Proteomes" id="UP001251528"/>
    </source>
</evidence>
<evidence type="ECO:0000256" key="1">
    <source>
        <dbReference type="SAM" id="MobiDB-lite"/>
    </source>
</evidence>
<feature type="compositionally biased region" description="Basic and acidic residues" evidence="1">
    <location>
        <begin position="10"/>
        <end position="19"/>
    </location>
</feature>
<dbReference type="AlphaFoldDB" id="A0AAJ0CFE8"/>
<comment type="caution">
    <text evidence="2">The sequence shown here is derived from an EMBL/GenBank/DDBJ whole genome shotgun (WGS) entry which is preliminary data.</text>
</comment>